<name>A0A1V2UL11_ENTMU</name>
<dbReference type="STRING" id="53346.A5802_000956"/>
<evidence type="ECO:0000256" key="1">
    <source>
        <dbReference type="SAM" id="Phobius"/>
    </source>
</evidence>
<dbReference type="RefSeq" id="WP_077151353.1">
    <property type="nucleotide sequence ID" value="NZ_CABMMO010000003.1"/>
</dbReference>
<evidence type="ECO:0000313" key="3">
    <source>
        <dbReference type="EMBL" id="ONN44128.1"/>
    </source>
</evidence>
<protein>
    <submittedName>
        <fullName evidence="2">EbsA family protein</fullName>
    </submittedName>
    <submittedName>
        <fullName evidence="3">EbsA protein</fullName>
    </submittedName>
</protein>
<evidence type="ECO:0000313" key="2">
    <source>
        <dbReference type="EMBL" id="NMP57981.1"/>
    </source>
</evidence>
<comment type="caution">
    <text evidence="3">The sequence shown here is derived from an EMBL/GenBank/DDBJ whole genome shotgun (WGS) entry which is preliminary data.</text>
</comment>
<keyword evidence="1" id="KW-0812">Transmembrane</keyword>
<keyword evidence="1" id="KW-0472">Membrane</keyword>
<sequence>MKKNIRWQPETAQSIIYWSSTFILLFLSLILSLENTRPYWKSNILMGIFFIFLLLGFRRSLVLKKEAIKIKYAAFWRDRDIPINEIKEVHVQKRKVSLSLVKGKEPFVIFVNQKAQGKLLDHLKHPHKQTINTSSLLENTNDLVE</sequence>
<dbReference type="InterPro" id="IPR020215">
    <property type="entry name" value="EbsA-like"/>
</dbReference>
<dbReference type="OrthoDB" id="2233065at2"/>
<dbReference type="AlphaFoldDB" id="A0A1V2UL11"/>
<dbReference type="Proteomes" id="UP000557857">
    <property type="component" value="Unassembled WGS sequence"/>
</dbReference>
<dbReference type="Pfam" id="PF17255">
    <property type="entry name" value="EbsA"/>
    <property type="match status" value="1"/>
</dbReference>
<evidence type="ECO:0000313" key="4">
    <source>
        <dbReference type="Proteomes" id="UP000189299"/>
    </source>
</evidence>
<reference evidence="3 4" key="1">
    <citation type="submission" date="2016-12" db="EMBL/GenBank/DDBJ databases">
        <authorList>
            <person name="Song W.-J."/>
            <person name="Kurnit D.M."/>
        </authorList>
    </citation>
    <scope>NUCLEOTIDE SEQUENCE [LARGE SCALE GENOMIC DNA]</scope>
    <source>
        <strain evidence="3 4">CGB1038-1_S1</strain>
    </source>
</reference>
<dbReference type="EMBL" id="JABCAG010000012">
    <property type="protein sequence ID" value="NMP57981.1"/>
    <property type="molecule type" value="Genomic_DNA"/>
</dbReference>
<dbReference type="EMBL" id="MSTR01000003">
    <property type="protein sequence ID" value="ONN44128.1"/>
    <property type="molecule type" value="Genomic_DNA"/>
</dbReference>
<reference evidence="2 5" key="2">
    <citation type="submission" date="2020-04" db="EMBL/GenBank/DDBJ databases">
        <authorList>
            <person name="Abaymova A."/>
            <person name="Teymurazov M."/>
            <person name="Tazyna O."/>
            <person name="Chatushin Y."/>
            <person name="Svetoch E."/>
            <person name="Pereligyn V."/>
            <person name="Pohylenko V."/>
            <person name="Platonov M."/>
            <person name="Kartsev N."/>
            <person name="Skryabin Y."/>
            <person name="Sizova A."/>
            <person name="Solomentsev V."/>
            <person name="Kislichkina A."/>
            <person name="Bogun A."/>
        </authorList>
    </citation>
    <scope>NUCLEOTIDE SEQUENCE [LARGE SCALE GENOMIC DNA]</scope>
    <source>
        <strain evidence="2">SCPM-O-B-8398</strain>
        <strain evidence="5">SCPM-O-B-8398 (E28)</strain>
    </source>
</reference>
<gene>
    <name evidence="3" type="ORF">BTN92_04645</name>
    <name evidence="2" type="ORF">HI921_05790</name>
</gene>
<feature type="transmembrane region" description="Helical" evidence="1">
    <location>
        <begin position="12"/>
        <end position="33"/>
    </location>
</feature>
<feature type="transmembrane region" description="Helical" evidence="1">
    <location>
        <begin position="39"/>
        <end position="57"/>
    </location>
</feature>
<dbReference type="Proteomes" id="UP000189299">
    <property type="component" value="Unassembled WGS sequence"/>
</dbReference>
<organism evidence="3 4">
    <name type="scientific">Enterococcus mundtii</name>
    <dbReference type="NCBI Taxonomy" id="53346"/>
    <lineage>
        <taxon>Bacteria</taxon>
        <taxon>Bacillati</taxon>
        <taxon>Bacillota</taxon>
        <taxon>Bacilli</taxon>
        <taxon>Lactobacillales</taxon>
        <taxon>Enterococcaceae</taxon>
        <taxon>Enterococcus</taxon>
    </lineage>
</organism>
<evidence type="ECO:0000313" key="5">
    <source>
        <dbReference type="Proteomes" id="UP000557857"/>
    </source>
</evidence>
<keyword evidence="1" id="KW-1133">Transmembrane helix</keyword>
<accession>A0A1V2UL11</accession>
<proteinExistence type="predicted"/>